<name>A0A0G0SY11_9BACT</name>
<proteinExistence type="predicted"/>
<gene>
    <name evidence="1" type="ORF">UU12_C0039G0015</name>
</gene>
<reference evidence="1 2" key="1">
    <citation type="journal article" date="2015" name="Nature">
        <title>rRNA introns, odd ribosomes, and small enigmatic genomes across a large radiation of phyla.</title>
        <authorList>
            <person name="Brown C.T."/>
            <person name="Hug L.A."/>
            <person name="Thomas B.C."/>
            <person name="Sharon I."/>
            <person name="Castelle C.J."/>
            <person name="Singh A."/>
            <person name="Wilkins M.J."/>
            <person name="Williams K.H."/>
            <person name="Banfield J.F."/>
        </authorList>
    </citation>
    <scope>NUCLEOTIDE SEQUENCE [LARGE SCALE GENOMIC DNA]</scope>
</reference>
<dbReference type="AlphaFoldDB" id="A0A0G0SY11"/>
<dbReference type="STRING" id="1618563.UU12_C0039G0015"/>
<dbReference type="Proteomes" id="UP000034562">
    <property type="component" value="Unassembled WGS sequence"/>
</dbReference>
<dbReference type="EMBL" id="LBZK01000039">
    <property type="protein sequence ID" value="KKR69688.1"/>
    <property type="molecule type" value="Genomic_DNA"/>
</dbReference>
<sequence>MTVENGKTIKDNQEIRTVLVEERGRIKSVVQIKKKVVLRNITREGFFEYYSHEIKRLLGIESNFPL</sequence>
<evidence type="ECO:0000313" key="1">
    <source>
        <dbReference type="EMBL" id="KKR69688.1"/>
    </source>
</evidence>
<organism evidence="1 2">
    <name type="scientific">Candidatus Woesebacteria bacterium GW2011_GWA2_40_7b</name>
    <dbReference type="NCBI Taxonomy" id="1618563"/>
    <lineage>
        <taxon>Bacteria</taxon>
        <taxon>Candidatus Woeseibacteriota</taxon>
    </lineage>
</organism>
<accession>A0A0G0SY11</accession>
<protein>
    <submittedName>
        <fullName evidence="1">Uncharacterized protein</fullName>
    </submittedName>
</protein>
<evidence type="ECO:0000313" key="2">
    <source>
        <dbReference type="Proteomes" id="UP000034562"/>
    </source>
</evidence>
<comment type="caution">
    <text evidence="1">The sequence shown here is derived from an EMBL/GenBank/DDBJ whole genome shotgun (WGS) entry which is preliminary data.</text>
</comment>